<dbReference type="OrthoDB" id="7369230at2759"/>
<organism evidence="2 3">
    <name type="scientific">Pieris macdunnoughi</name>
    <dbReference type="NCBI Taxonomy" id="345717"/>
    <lineage>
        <taxon>Eukaryota</taxon>
        <taxon>Metazoa</taxon>
        <taxon>Ecdysozoa</taxon>
        <taxon>Arthropoda</taxon>
        <taxon>Hexapoda</taxon>
        <taxon>Insecta</taxon>
        <taxon>Pterygota</taxon>
        <taxon>Neoptera</taxon>
        <taxon>Endopterygota</taxon>
        <taxon>Lepidoptera</taxon>
        <taxon>Glossata</taxon>
        <taxon>Ditrysia</taxon>
        <taxon>Papilionoidea</taxon>
        <taxon>Pieridae</taxon>
        <taxon>Pierinae</taxon>
        <taxon>Pieris</taxon>
    </lineage>
</organism>
<evidence type="ECO:0000313" key="3">
    <source>
        <dbReference type="Proteomes" id="UP000663880"/>
    </source>
</evidence>
<feature type="region of interest" description="Disordered" evidence="1">
    <location>
        <begin position="1"/>
        <end position="23"/>
    </location>
</feature>
<name>A0A821P694_9NEOP</name>
<keyword evidence="3" id="KW-1185">Reference proteome</keyword>
<accession>A0A821P694</accession>
<dbReference type="EMBL" id="CAJOBZ010000005">
    <property type="protein sequence ID" value="CAF4796136.1"/>
    <property type="molecule type" value="Genomic_DNA"/>
</dbReference>
<evidence type="ECO:0000313" key="2">
    <source>
        <dbReference type="EMBL" id="CAF4796136.1"/>
    </source>
</evidence>
<gene>
    <name evidence="2" type="ORF">PMACD_LOCUS3162</name>
</gene>
<reference evidence="2" key="1">
    <citation type="submission" date="2021-02" db="EMBL/GenBank/DDBJ databases">
        <authorList>
            <person name="Steward A R."/>
        </authorList>
    </citation>
    <scope>NUCLEOTIDE SEQUENCE</scope>
</reference>
<evidence type="ECO:0000256" key="1">
    <source>
        <dbReference type="SAM" id="MobiDB-lite"/>
    </source>
</evidence>
<sequence>MNSKRIEALLDSDDEYPSSYKEEPELPAYQNDYRFEPIVFKWIENYVSVSQQKRKSQNSDNIRHEYITTGYLSQKDLFCLKAVAKTSSDDTLLWLVDFFVRKDIQSRYGSNLKSCLIMNFPETPEIPINEGTDGQKFYKKYKIVVKV</sequence>
<dbReference type="AlphaFoldDB" id="A0A821P694"/>
<dbReference type="Proteomes" id="UP000663880">
    <property type="component" value="Unassembled WGS sequence"/>
</dbReference>
<comment type="caution">
    <text evidence="2">The sequence shown here is derived from an EMBL/GenBank/DDBJ whole genome shotgun (WGS) entry which is preliminary data.</text>
</comment>
<proteinExistence type="predicted"/>
<protein>
    <submittedName>
        <fullName evidence="2">Uncharacterized protein</fullName>
    </submittedName>
</protein>